<proteinExistence type="predicted"/>
<evidence type="ECO:0000313" key="2">
    <source>
        <dbReference type="EMBL" id="TNJ26805.1"/>
    </source>
</evidence>
<name>A0A4Z1SPL5_GIAMU</name>
<organism evidence="2 3">
    <name type="scientific">Giardia muris</name>
    <dbReference type="NCBI Taxonomy" id="5742"/>
    <lineage>
        <taxon>Eukaryota</taxon>
        <taxon>Metamonada</taxon>
        <taxon>Diplomonadida</taxon>
        <taxon>Hexamitidae</taxon>
        <taxon>Giardiinae</taxon>
        <taxon>Giardia</taxon>
    </lineage>
</organism>
<keyword evidence="1" id="KW-0472">Membrane</keyword>
<dbReference type="OrthoDB" id="10255578at2759"/>
<protein>
    <submittedName>
        <fullName evidence="2">Uncharacterized protein</fullName>
    </submittedName>
</protein>
<evidence type="ECO:0000313" key="3">
    <source>
        <dbReference type="Proteomes" id="UP000315496"/>
    </source>
</evidence>
<evidence type="ECO:0000256" key="1">
    <source>
        <dbReference type="SAM" id="Phobius"/>
    </source>
</evidence>
<reference evidence="2 3" key="1">
    <citation type="submission" date="2019-05" db="EMBL/GenBank/DDBJ databases">
        <title>The compact genome of Giardia muris reveals important steps in the evolution of intestinal protozoan parasites.</title>
        <authorList>
            <person name="Xu F."/>
            <person name="Jimenez-Gonzalez A."/>
            <person name="Einarsson E."/>
            <person name="Astvaldsson A."/>
            <person name="Peirasmaki D."/>
            <person name="Eckmann L."/>
            <person name="Andersson J.O."/>
            <person name="Svard S.G."/>
            <person name="Jerlstrom-Hultqvist J."/>
        </authorList>
    </citation>
    <scope>NUCLEOTIDE SEQUENCE [LARGE SCALE GENOMIC DNA]</scope>
    <source>
        <strain evidence="2 3">Roberts-Thomson</strain>
    </source>
</reference>
<sequence>MNPCDRPRPASVAIIYPGVPRASRRLRNHVDCYLERGFHVDVLGLYRGSLPSWLRHEGQLSYYYVDTAFPSPAPDSYLFWLIFPFQLVFDYLYAIVYLSLFCRGRSSAITVFAAPLRPGLISGSRFMAKLLGVPFWIDIGGPSQSRQYSGLRRRVIARYERRVLRPRGRRELALLASDVLVAQYNVSHRYIVLPSTPATKGLVCRNLQPIQHHSLLSRLRFAQPEKTFIGVRTVFHYAIPGPEQKVLLKLNDARPALVVCPCGFAGADDYSAIFAFIDALKDILQHNKRAGFTSAIVVITGRCDPWGNPQTRKEHNRLIQLIRDYNAGKHKRSEAPVMDPDYDSEEKVAARRKEKVAEYRKRVVIAKERGGEGLNSGKTKRGEDEQIGAGVRVHKAYLYDHDYFALLDVADLVFVGRRHEEASSYRGIPTSLIDAIISHKFVFHSCGLDGSMALGTNEFLDDILNCTFDVNAPDSTETLSTLLGYRKHLTEAGSTTPSLVKEVMERLADASASVLRQGFARVFDESILPQVGGQEEEEELE</sequence>
<dbReference type="VEuPathDB" id="GiardiaDB:GMRT_10616"/>
<dbReference type="Proteomes" id="UP000315496">
    <property type="component" value="Chromosome 4"/>
</dbReference>
<keyword evidence="3" id="KW-1185">Reference proteome</keyword>
<dbReference type="EMBL" id="VDLU01000004">
    <property type="protein sequence ID" value="TNJ26805.1"/>
    <property type="molecule type" value="Genomic_DNA"/>
</dbReference>
<keyword evidence="1" id="KW-1133">Transmembrane helix</keyword>
<feature type="transmembrane region" description="Helical" evidence="1">
    <location>
        <begin position="77"/>
        <end position="100"/>
    </location>
</feature>
<gene>
    <name evidence="2" type="ORF">GMRT_10616</name>
</gene>
<accession>A0A4Z1SPL5</accession>
<dbReference type="AlphaFoldDB" id="A0A4Z1SPL5"/>
<comment type="caution">
    <text evidence="2">The sequence shown here is derived from an EMBL/GenBank/DDBJ whole genome shotgun (WGS) entry which is preliminary data.</text>
</comment>
<keyword evidence="1" id="KW-0812">Transmembrane</keyword>